<dbReference type="AlphaFoldDB" id="R7S4K8"/>
<dbReference type="InterPro" id="IPR052791">
    <property type="entry name" value="SSM1_domain"/>
</dbReference>
<evidence type="ECO:0000313" key="7">
    <source>
        <dbReference type="Proteomes" id="UP000054196"/>
    </source>
</evidence>
<dbReference type="GO" id="GO:0009166">
    <property type="term" value="P:nucleotide catabolic process"/>
    <property type="evidence" value="ECO:0007669"/>
    <property type="project" value="TreeGrafter"/>
</dbReference>
<dbReference type="SMART" id="SM00320">
    <property type="entry name" value="WD40"/>
    <property type="match status" value="3"/>
</dbReference>
<feature type="region of interest" description="Disordered" evidence="4">
    <location>
        <begin position="685"/>
        <end position="719"/>
    </location>
</feature>
<evidence type="ECO:0000256" key="2">
    <source>
        <dbReference type="ARBA" id="ARBA00022737"/>
    </source>
</evidence>
<dbReference type="PANTHER" id="PTHR47438">
    <property type="entry name" value="PHOSPHATE METABOLISM PROTEIN 8-RELATED"/>
    <property type="match status" value="1"/>
</dbReference>
<reference evidence="7" key="1">
    <citation type="journal article" date="2012" name="Science">
        <title>The Paleozoic origin of enzymatic lignin decomposition reconstructed from 31 fungal genomes.</title>
        <authorList>
            <person name="Floudas D."/>
            <person name="Binder M."/>
            <person name="Riley R."/>
            <person name="Barry K."/>
            <person name="Blanchette R.A."/>
            <person name="Henrissat B."/>
            <person name="Martinez A.T."/>
            <person name="Otillar R."/>
            <person name="Spatafora J.W."/>
            <person name="Yadav J.S."/>
            <person name="Aerts A."/>
            <person name="Benoit I."/>
            <person name="Boyd A."/>
            <person name="Carlson A."/>
            <person name="Copeland A."/>
            <person name="Coutinho P.M."/>
            <person name="de Vries R.P."/>
            <person name="Ferreira P."/>
            <person name="Findley K."/>
            <person name="Foster B."/>
            <person name="Gaskell J."/>
            <person name="Glotzer D."/>
            <person name="Gorecki P."/>
            <person name="Heitman J."/>
            <person name="Hesse C."/>
            <person name="Hori C."/>
            <person name="Igarashi K."/>
            <person name="Jurgens J.A."/>
            <person name="Kallen N."/>
            <person name="Kersten P."/>
            <person name="Kohler A."/>
            <person name="Kuees U."/>
            <person name="Kumar T.K.A."/>
            <person name="Kuo A."/>
            <person name="LaButti K."/>
            <person name="Larrondo L.F."/>
            <person name="Lindquist E."/>
            <person name="Ling A."/>
            <person name="Lombard V."/>
            <person name="Lucas S."/>
            <person name="Lundell T."/>
            <person name="Martin R."/>
            <person name="McLaughlin D.J."/>
            <person name="Morgenstern I."/>
            <person name="Morin E."/>
            <person name="Murat C."/>
            <person name="Nagy L.G."/>
            <person name="Nolan M."/>
            <person name="Ohm R.A."/>
            <person name="Patyshakuliyeva A."/>
            <person name="Rokas A."/>
            <person name="Ruiz-Duenas F.J."/>
            <person name="Sabat G."/>
            <person name="Salamov A."/>
            <person name="Samejima M."/>
            <person name="Schmutz J."/>
            <person name="Slot J.C."/>
            <person name="St John F."/>
            <person name="Stenlid J."/>
            <person name="Sun H."/>
            <person name="Sun S."/>
            <person name="Syed K."/>
            <person name="Tsang A."/>
            <person name="Wiebenga A."/>
            <person name="Young D."/>
            <person name="Pisabarro A."/>
            <person name="Eastwood D.C."/>
            <person name="Martin F."/>
            <person name="Cullen D."/>
            <person name="Grigoriev I.V."/>
            <person name="Hibbett D.S."/>
        </authorList>
    </citation>
    <scope>NUCLEOTIDE SEQUENCE [LARGE SCALE GENOMIC DNA]</scope>
    <source>
        <strain evidence="7">HHB-11173 SS5</strain>
    </source>
</reference>
<feature type="domain" description="F-box" evidence="5">
    <location>
        <begin position="219"/>
        <end position="265"/>
    </location>
</feature>
<dbReference type="GO" id="GO:0008252">
    <property type="term" value="F:nucleotidase activity"/>
    <property type="evidence" value="ECO:0007669"/>
    <property type="project" value="TreeGrafter"/>
</dbReference>
<feature type="compositionally biased region" description="Polar residues" evidence="4">
    <location>
        <begin position="603"/>
        <end position="614"/>
    </location>
</feature>
<feature type="repeat" description="WD" evidence="3">
    <location>
        <begin position="393"/>
        <end position="432"/>
    </location>
</feature>
<dbReference type="InterPro" id="IPR019775">
    <property type="entry name" value="WD40_repeat_CS"/>
</dbReference>
<dbReference type="KEGG" id="psq:PUNSTDRAFT_116391"/>
<dbReference type="PROSITE" id="PS50294">
    <property type="entry name" value="WD_REPEATS_REGION"/>
    <property type="match status" value="2"/>
</dbReference>
<evidence type="ECO:0000259" key="5">
    <source>
        <dbReference type="PROSITE" id="PS50181"/>
    </source>
</evidence>
<dbReference type="OMA" id="HHREANF"/>
<dbReference type="InterPro" id="IPR015943">
    <property type="entry name" value="WD40/YVTN_repeat-like_dom_sf"/>
</dbReference>
<dbReference type="PROSITE" id="PS50181">
    <property type="entry name" value="FBOX"/>
    <property type="match status" value="1"/>
</dbReference>
<accession>R7S4K8</accession>
<feature type="compositionally biased region" description="Low complexity" evidence="4">
    <location>
        <begin position="562"/>
        <end position="586"/>
    </location>
</feature>
<dbReference type="GeneID" id="18876810"/>
<dbReference type="InterPro" id="IPR001810">
    <property type="entry name" value="F-box_dom"/>
</dbReference>
<dbReference type="Pfam" id="PF00400">
    <property type="entry name" value="WD40"/>
    <property type="match status" value="2"/>
</dbReference>
<evidence type="ECO:0000256" key="4">
    <source>
        <dbReference type="SAM" id="MobiDB-lite"/>
    </source>
</evidence>
<gene>
    <name evidence="6" type="ORF">PUNSTDRAFT_116391</name>
</gene>
<dbReference type="GO" id="GO:0006206">
    <property type="term" value="P:pyrimidine nucleobase metabolic process"/>
    <property type="evidence" value="ECO:0007669"/>
    <property type="project" value="TreeGrafter"/>
</dbReference>
<dbReference type="Pfam" id="PF12937">
    <property type="entry name" value="F-box-like"/>
    <property type="match status" value="1"/>
</dbReference>
<organism evidence="6 7">
    <name type="scientific">Punctularia strigosozonata (strain HHB-11173)</name>
    <name type="common">White-rot fungus</name>
    <dbReference type="NCBI Taxonomy" id="741275"/>
    <lineage>
        <taxon>Eukaryota</taxon>
        <taxon>Fungi</taxon>
        <taxon>Dikarya</taxon>
        <taxon>Basidiomycota</taxon>
        <taxon>Agaricomycotina</taxon>
        <taxon>Agaricomycetes</taxon>
        <taxon>Corticiales</taxon>
        <taxon>Punctulariaceae</taxon>
        <taxon>Punctularia</taxon>
    </lineage>
</organism>
<feature type="repeat" description="WD" evidence="3">
    <location>
        <begin position="311"/>
        <end position="350"/>
    </location>
</feature>
<sequence length="813" mass="88755">MSPLGASAKFNAQIGLSAPSLDSPSIRLTHGEDDGKALSVWDGDGDNMTLEMMTDIDDGQVDEDMQGALDNVSAVHARKLLHYKRLLERTQASTAAQLHAMQAEIRILRQRAEGSGDTIALRSDRVGSDDYCVCGGKKRTGYWAGYRGDDDDDGNETVDLMKALRGTNGEFNEIEVRKAIRGLSRDERMRLIAIILDSCMPGDIRLQIALLEKYAKSTFDIIGNLAPDLVFKVFKWLSVPELLGVETVSKKWQGLVHLPALWRLHCLRITATDPSPVRPPKTPEGWEPLYRSLHHRESNFRNALPQTIRFLNGHTNYCTTLLLRGKRLISGSYDETIRFWDVETGEMKKCLQVKKPVSCVDFLEEEEVFVVGFHDVGRVHVFSSLTFSPLQQLSGHLNGIRAVVMSSKTLVSAGADKALVVWDWRLGTKIHRFGQQTTMNIGVQIINSQEGERIVSVTIDGIVRVFSIKRREMISQFKLSELGEGDPVLSSKLFNVGTGPHNMLQWFAAKGSQMTCATKSVILHLQWTEEDEEVPPPASAEPQSPLTLSALGRPKMVASLARSTSSISTPRRSSLNSSGSTSTSARPRLSLTPQAPMTPVSPSPRSGTPSSLSVSGLRPLSASVNGGGSPFQIHFGRAAVLTAPPKLVAVVETPDVAVGAVDPQKRRVVTATRFSSRAGADRRIFISTHHDKSQRRKVSEDGEDEDTDTDSSSDLVSSPGVDLDTDIHALQGVWAALAQNDGAIHTVKGLLGKVPPNYQGLATPEKNPMSMQLTHEEVVVGCADGTIYVMNFVGHEYKRSSAASDIAVLDTLG</sequence>
<dbReference type="HOGENOM" id="CLU_009767_0_0_1"/>
<feature type="region of interest" description="Disordered" evidence="4">
    <location>
        <begin position="529"/>
        <end position="616"/>
    </location>
</feature>
<proteinExistence type="predicted"/>
<dbReference type="EMBL" id="JH687553">
    <property type="protein sequence ID" value="EIN04779.1"/>
    <property type="molecule type" value="Genomic_DNA"/>
</dbReference>
<dbReference type="RefSeq" id="XP_007388172.1">
    <property type="nucleotide sequence ID" value="XM_007388110.1"/>
</dbReference>
<dbReference type="SUPFAM" id="SSF50978">
    <property type="entry name" value="WD40 repeat-like"/>
    <property type="match status" value="1"/>
</dbReference>
<dbReference type="PROSITE" id="PS50082">
    <property type="entry name" value="WD_REPEATS_2"/>
    <property type="match status" value="2"/>
</dbReference>
<feature type="compositionally biased region" description="Acidic residues" evidence="4">
    <location>
        <begin position="701"/>
        <end position="711"/>
    </location>
</feature>
<dbReference type="InterPro" id="IPR036322">
    <property type="entry name" value="WD40_repeat_dom_sf"/>
</dbReference>
<keyword evidence="1 3" id="KW-0853">WD repeat</keyword>
<evidence type="ECO:0000313" key="6">
    <source>
        <dbReference type="EMBL" id="EIN04779.1"/>
    </source>
</evidence>
<keyword evidence="7" id="KW-1185">Reference proteome</keyword>
<protein>
    <recommendedName>
        <fullName evidence="5">F-box domain-containing protein</fullName>
    </recommendedName>
</protein>
<dbReference type="PROSITE" id="PS00678">
    <property type="entry name" value="WD_REPEATS_1"/>
    <property type="match status" value="1"/>
</dbReference>
<name>R7S4K8_PUNST</name>
<evidence type="ECO:0000256" key="1">
    <source>
        <dbReference type="ARBA" id="ARBA00022574"/>
    </source>
</evidence>
<dbReference type="OrthoDB" id="1065058at2759"/>
<keyword evidence="2" id="KW-0677">Repeat</keyword>
<dbReference type="InterPro" id="IPR036047">
    <property type="entry name" value="F-box-like_dom_sf"/>
</dbReference>
<evidence type="ECO:0000256" key="3">
    <source>
        <dbReference type="PROSITE-ProRule" id="PRU00221"/>
    </source>
</evidence>
<dbReference type="Gene3D" id="2.130.10.10">
    <property type="entry name" value="YVTN repeat-like/Quinoprotein amine dehydrogenase"/>
    <property type="match status" value="1"/>
</dbReference>
<dbReference type="InterPro" id="IPR001680">
    <property type="entry name" value="WD40_rpt"/>
</dbReference>
<dbReference type="Proteomes" id="UP000054196">
    <property type="component" value="Unassembled WGS sequence"/>
</dbReference>
<dbReference type="SUPFAM" id="SSF81383">
    <property type="entry name" value="F-box domain"/>
    <property type="match status" value="1"/>
</dbReference>
<dbReference type="PANTHER" id="PTHR47438:SF1">
    <property type="entry name" value="PHOSPHATE METABOLISM PROTEIN 8-RELATED"/>
    <property type="match status" value="1"/>
</dbReference>
<dbReference type="Gene3D" id="1.20.1280.50">
    <property type="match status" value="1"/>
</dbReference>
<dbReference type="eggNOG" id="KOG0274">
    <property type="taxonomic scope" value="Eukaryota"/>
</dbReference>